<keyword evidence="7 15" id="KW-0548">Nucleotidyltransferase</keyword>
<evidence type="ECO:0000256" key="7">
    <source>
        <dbReference type="ARBA" id="ARBA00022695"/>
    </source>
</evidence>
<name>A0A366FRQ1_9HYPH</name>
<dbReference type="NCBIfam" id="TIGR00083">
    <property type="entry name" value="ribF"/>
    <property type="match status" value="1"/>
</dbReference>
<dbReference type="PANTHER" id="PTHR22749">
    <property type="entry name" value="RIBOFLAVIN KINASE/FMN ADENYLYLTRANSFERASE"/>
    <property type="match status" value="1"/>
</dbReference>
<dbReference type="GO" id="GO:0008531">
    <property type="term" value="F:riboflavin kinase activity"/>
    <property type="evidence" value="ECO:0007669"/>
    <property type="project" value="UniProtKB-UniRule"/>
</dbReference>
<dbReference type="GO" id="GO:0009398">
    <property type="term" value="P:FMN biosynthetic process"/>
    <property type="evidence" value="ECO:0007669"/>
    <property type="project" value="UniProtKB-UniRule"/>
</dbReference>
<dbReference type="InterPro" id="IPR023465">
    <property type="entry name" value="Riboflavin_kinase_dom_sf"/>
</dbReference>
<dbReference type="Pfam" id="PF01687">
    <property type="entry name" value="Flavokinase"/>
    <property type="match status" value="1"/>
</dbReference>
<evidence type="ECO:0000256" key="9">
    <source>
        <dbReference type="ARBA" id="ARBA00022777"/>
    </source>
</evidence>
<keyword evidence="18" id="KW-1185">Reference proteome</keyword>
<dbReference type="FunFam" id="3.40.50.620:FF:000021">
    <property type="entry name" value="Riboflavin biosynthesis protein"/>
    <property type="match status" value="1"/>
</dbReference>
<dbReference type="Gene3D" id="2.40.30.30">
    <property type="entry name" value="Riboflavin kinase-like"/>
    <property type="match status" value="1"/>
</dbReference>
<accession>A0A366FRQ1</accession>
<keyword evidence="12" id="KW-0511">Multifunctional enzyme</keyword>
<evidence type="ECO:0000256" key="4">
    <source>
        <dbReference type="ARBA" id="ARBA00022630"/>
    </source>
</evidence>
<comment type="pathway">
    <text evidence="2 15">Cofactor biosynthesis; FAD biosynthesis; FAD from FMN: step 1/1.</text>
</comment>
<dbReference type="GO" id="GO:0003919">
    <property type="term" value="F:FMN adenylyltransferase activity"/>
    <property type="evidence" value="ECO:0007669"/>
    <property type="project" value="UniProtKB-UniRule"/>
</dbReference>
<keyword evidence="10 15" id="KW-0274">FAD</keyword>
<feature type="domain" description="Riboflavin kinase" evidence="16">
    <location>
        <begin position="191"/>
        <end position="314"/>
    </location>
</feature>
<dbReference type="SMART" id="SM00904">
    <property type="entry name" value="Flavokinase"/>
    <property type="match status" value="1"/>
</dbReference>
<evidence type="ECO:0000256" key="10">
    <source>
        <dbReference type="ARBA" id="ARBA00022827"/>
    </source>
</evidence>
<comment type="pathway">
    <text evidence="3 15">Cofactor biosynthesis; FMN biosynthesis; FMN from riboflavin (ATP route): step 1/1.</text>
</comment>
<sequence length="317" mass="33776">MTSGFVVAKDPASPPRGLERAVYAIGNFDGLHLGHQAVLHRTRRLAEARGAPSALLTFEPHPADFFAERPVAFRLTPPDLKARVAERLGLSGIVFFTFDAALAGLPADDFVRLILVERLGAGAVVVGWDFHFGKGRTGGPAFLEDAGRRYGFAVEIVAKVETGDGEAARIVSSTAIRRALERGDVADAASCLGRRYAVSGPVIAGQRLGRTLGVPTANVALAPTNRLAHGVYAVLATVDGRTHPAVASFGVRPTVDNGPPLLEVHLLDFAGDLYGRGLTIEFVERIREERKFDSLAALVEEMKRDIARARAILAAAS</sequence>
<dbReference type="SUPFAM" id="SSF52374">
    <property type="entry name" value="Nucleotidylyl transferase"/>
    <property type="match status" value="1"/>
</dbReference>
<dbReference type="FunFam" id="2.40.30.30:FF:000003">
    <property type="entry name" value="Riboflavin biosynthesis protein"/>
    <property type="match status" value="1"/>
</dbReference>
<dbReference type="CDD" id="cd02064">
    <property type="entry name" value="FAD_synthetase_N"/>
    <property type="match status" value="1"/>
</dbReference>
<dbReference type="Proteomes" id="UP000253529">
    <property type="component" value="Unassembled WGS sequence"/>
</dbReference>
<dbReference type="EC" id="2.7.7.2" evidence="15"/>
<evidence type="ECO:0000256" key="13">
    <source>
        <dbReference type="ARBA" id="ARBA00047880"/>
    </source>
</evidence>
<dbReference type="EC" id="2.7.1.26" evidence="15"/>
<dbReference type="RefSeq" id="WP_113888225.1">
    <property type="nucleotide sequence ID" value="NZ_QNRK01000005.1"/>
</dbReference>
<evidence type="ECO:0000256" key="5">
    <source>
        <dbReference type="ARBA" id="ARBA00022643"/>
    </source>
</evidence>
<dbReference type="PANTHER" id="PTHR22749:SF6">
    <property type="entry name" value="RIBOFLAVIN KINASE"/>
    <property type="match status" value="1"/>
</dbReference>
<dbReference type="InterPro" id="IPR015864">
    <property type="entry name" value="FAD_synthase"/>
</dbReference>
<dbReference type="Pfam" id="PF06574">
    <property type="entry name" value="FAD_syn"/>
    <property type="match status" value="1"/>
</dbReference>
<dbReference type="UniPathway" id="UPA00276">
    <property type="reaction ID" value="UER00406"/>
</dbReference>
<gene>
    <name evidence="17" type="ORF">DFR50_10556</name>
</gene>
<dbReference type="EMBL" id="QNRK01000005">
    <property type="protein sequence ID" value="RBP16415.1"/>
    <property type="molecule type" value="Genomic_DNA"/>
</dbReference>
<keyword evidence="9 15" id="KW-0418">Kinase</keyword>
<dbReference type="InterPro" id="IPR002606">
    <property type="entry name" value="Riboflavin_kinase_bac"/>
</dbReference>
<dbReference type="GO" id="GO:0009231">
    <property type="term" value="P:riboflavin biosynthetic process"/>
    <property type="evidence" value="ECO:0007669"/>
    <property type="project" value="InterPro"/>
</dbReference>
<dbReference type="UniPathway" id="UPA00277">
    <property type="reaction ID" value="UER00407"/>
</dbReference>
<keyword evidence="5 15" id="KW-0288">FMN</keyword>
<evidence type="ECO:0000256" key="15">
    <source>
        <dbReference type="PIRNR" id="PIRNR004491"/>
    </source>
</evidence>
<evidence type="ECO:0000256" key="14">
    <source>
        <dbReference type="ARBA" id="ARBA00049494"/>
    </source>
</evidence>
<dbReference type="InterPro" id="IPR023468">
    <property type="entry name" value="Riboflavin_kinase"/>
</dbReference>
<proteinExistence type="inferred from homology"/>
<evidence type="ECO:0000256" key="6">
    <source>
        <dbReference type="ARBA" id="ARBA00022679"/>
    </source>
</evidence>
<dbReference type="InterPro" id="IPR015865">
    <property type="entry name" value="Riboflavin_kinase_bac/euk"/>
</dbReference>
<dbReference type="GO" id="GO:0005524">
    <property type="term" value="F:ATP binding"/>
    <property type="evidence" value="ECO:0007669"/>
    <property type="project" value="UniProtKB-UniRule"/>
</dbReference>
<dbReference type="NCBIfam" id="NF004159">
    <property type="entry name" value="PRK05627.1-2"/>
    <property type="match status" value="1"/>
</dbReference>
<dbReference type="GO" id="GO:0006747">
    <property type="term" value="P:FAD biosynthetic process"/>
    <property type="evidence" value="ECO:0007669"/>
    <property type="project" value="UniProtKB-UniRule"/>
</dbReference>
<dbReference type="Gene3D" id="3.40.50.620">
    <property type="entry name" value="HUPs"/>
    <property type="match status" value="1"/>
</dbReference>
<comment type="function">
    <text evidence="1">Catalyzes the phosphorylation of riboflavin to FMN followed by the adenylation of FMN to FAD.</text>
</comment>
<evidence type="ECO:0000313" key="17">
    <source>
        <dbReference type="EMBL" id="RBP16415.1"/>
    </source>
</evidence>
<dbReference type="SUPFAM" id="SSF82114">
    <property type="entry name" value="Riboflavin kinase-like"/>
    <property type="match status" value="1"/>
</dbReference>
<comment type="catalytic activity">
    <reaction evidence="14 15">
        <text>FMN + ATP + H(+) = FAD + diphosphate</text>
        <dbReference type="Rhea" id="RHEA:17237"/>
        <dbReference type="ChEBI" id="CHEBI:15378"/>
        <dbReference type="ChEBI" id="CHEBI:30616"/>
        <dbReference type="ChEBI" id="CHEBI:33019"/>
        <dbReference type="ChEBI" id="CHEBI:57692"/>
        <dbReference type="ChEBI" id="CHEBI:58210"/>
        <dbReference type="EC" id="2.7.7.2"/>
    </reaction>
</comment>
<protein>
    <recommendedName>
        <fullName evidence="15">Riboflavin biosynthesis protein</fullName>
    </recommendedName>
    <domain>
        <recommendedName>
            <fullName evidence="15">Riboflavin kinase</fullName>
            <ecNumber evidence="15">2.7.1.26</ecNumber>
        </recommendedName>
        <alternativeName>
            <fullName evidence="15">Flavokinase</fullName>
        </alternativeName>
    </domain>
    <domain>
        <recommendedName>
            <fullName evidence="15">FMN adenylyltransferase</fullName>
            <ecNumber evidence="15">2.7.7.2</ecNumber>
        </recommendedName>
        <alternativeName>
            <fullName evidence="15">FAD pyrophosphorylase</fullName>
        </alternativeName>
        <alternativeName>
            <fullName evidence="15">FAD synthase</fullName>
        </alternativeName>
    </domain>
</protein>
<dbReference type="PIRSF" id="PIRSF004491">
    <property type="entry name" value="FAD_Synth"/>
    <property type="match status" value="1"/>
</dbReference>
<dbReference type="InterPro" id="IPR014729">
    <property type="entry name" value="Rossmann-like_a/b/a_fold"/>
</dbReference>
<comment type="caution">
    <text evidence="17">The sequence shown here is derived from an EMBL/GenBank/DDBJ whole genome shotgun (WGS) entry which is preliminary data.</text>
</comment>
<dbReference type="AlphaFoldDB" id="A0A366FRQ1"/>
<keyword evidence="11 15" id="KW-0067">ATP-binding</keyword>
<evidence type="ECO:0000313" key="18">
    <source>
        <dbReference type="Proteomes" id="UP000253529"/>
    </source>
</evidence>
<evidence type="ECO:0000256" key="1">
    <source>
        <dbReference type="ARBA" id="ARBA00002121"/>
    </source>
</evidence>
<evidence type="ECO:0000256" key="2">
    <source>
        <dbReference type="ARBA" id="ARBA00004726"/>
    </source>
</evidence>
<dbReference type="OrthoDB" id="9803667at2"/>
<comment type="catalytic activity">
    <reaction evidence="13 15">
        <text>riboflavin + ATP = FMN + ADP + H(+)</text>
        <dbReference type="Rhea" id="RHEA:14357"/>
        <dbReference type="ChEBI" id="CHEBI:15378"/>
        <dbReference type="ChEBI" id="CHEBI:30616"/>
        <dbReference type="ChEBI" id="CHEBI:57986"/>
        <dbReference type="ChEBI" id="CHEBI:58210"/>
        <dbReference type="ChEBI" id="CHEBI:456216"/>
        <dbReference type="EC" id="2.7.1.26"/>
    </reaction>
</comment>
<dbReference type="NCBIfam" id="NF004160">
    <property type="entry name" value="PRK05627.1-3"/>
    <property type="match status" value="1"/>
</dbReference>
<evidence type="ECO:0000259" key="16">
    <source>
        <dbReference type="SMART" id="SM00904"/>
    </source>
</evidence>
<evidence type="ECO:0000256" key="8">
    <source>
        <dbReference type="ARBA" id="ARBA00022741"/>
    </source>
</evidence>
<evidence type="ECO:0000256" key="12">
    <source>
        <dbReference type="ARBA" id="ARBA00023268"/>
    </source>
</evidence>
<organism evidence="17 18">
    <name type="scientific">Roseiarcus fermentans</name>
    <dbReference type="NCBI Taxonomy" id="1473586"/>
    <lineage>
        <taxon>Bacteria</taxon>
        <taxon>Pseudomonadati</taxon>
        <taxon>Pseudomonadota</taxon>
        <taxon>Alphaproteobacteria</taxon>
        <taxon>Hyphomicrobiales</taxon>
        <taxon>Roseiarcaceae</taxon>
        <taxon>Roseiarcus</taxon>
    </lineage>
</organism>
<comment type="similarity">
    <text evidence="15">Belongs to the ribF family.</text>
</comment>
<evidence type="ECO:0000256" key="3">
    <source>
        <dbReference type="ARBA" id="ARBA00005201"/>
    </source>
</evidence>
<keyword evidence="8 15" id="KW-0547">Nucleotide-binding</keyword>
<reference evidence="17 18" key="1">
    <citation type="submission" date="2018-06" db="EMBL/GenBank/DDBJ databases">
        <title>Genomic Encyclopedia of Type Strains, Phase IV (KMG-IV): sequencing the most valuable type-strain genomes for metagenomic binning, comparative biology and taxonomic classification.</title>
        <authorList>
            <person name="Goeker M."/>
        </authorList>
    </citation>
    <scope>NUCLEOTIDE SEQUENCE [LARGE SCALE GENOMIC DNA]</scope>
    <source>
        <strain evidence="17 18">DSM 24875</strain>
    </source>
</reference>
<evidence type="ECO:0000256" key="11">
    <source>
        <dbReference type="ARBA" id="ARBA00022840"/>
    </source>
</evidence>
<keyword evidence="6 15" id="KW-0808">Transferase</keyword>
<keyword evidence="4 15" id="KW-0285">Flavoprotein</keyword>